<dbReference type="OrthoDB" id="6465073at2759"/>
<evidence type="ECO:0000313" key="1">
    <source>
        <dbReference type="EMBL" id="GFY70905.1"/>
    </source>
</evidence>
<evidence type="ECO:0000313" key="2">
    <source>
        <dbReference type="Proteomes" id="UP000886998"/>
    </source>
</evidence>
<dbReference type="Proteomes" id="UP000886998">
    <property type="component" value="Unassembled WGS sequence"/>
</dbReference>
<accession>A0A8X6YHC7</accession>
<organism evidence="1 2">
    <name type="scientific">Trichonephila inaurata madagascariensis</name>
    <dbReference type="NCBI Taxonomy" id="2747483"/>
    <lineage>
        <taxon>Eukaryota</taxon>
        <taxon>Metazoa</taxon>
        <taxon>Ecdysozoa</taxon>
        <taxon>Arthropoda</taxon>
        <taxon>Chelicerata</taxon>
        <taxon>Arachnida</taxon>
        <taxon>Araneae</taxon>
        <taxon>Araneomorphae</taxon>
        <taxon>Entelegynae</taxon>
        <taxon>Araneoidea</taxon>
        <taxon>Nephilidae</taxon>
        <taxon>Trichonephila</taxon>
        <taxon>Trichonephila inaurata</taxon>
    </lineage>
</organism>
<name>A0A8X6YHC7_9ARAC</name>
<protein>
    <submittedName>
        <fullName evidence="1">Uncharacterized protein</fullName>
    </submittedName>
</protein>
<comment type="caution">
    <text evidence="1">The sequence shown here is derived from an EMBL/GenBank/DDBJ whole genome shotgun (WGS) entry which is preliminary data.</text>
</comment>
<proteinExistence type="predicted"/>
<dbReference type="AlphaFoldDB" id="A0A8X6YHC7"/>
<sequence length="83" mass="9801">MLRGFVIAQNQQCEYFPDIAFRQDGGRGTSPHIDRRVKHLLKQHFTNVSSTVIFQHHDLLFYRVSLPVTLFDVWFPKGRYLPL</sequence>
<gene>
    <name evidence="1" type="ORF">TNIN_325771</name>
</gene>
<dbReference type="EMBL" id="BMAV01018502">
    <property type="protein sequence ID" value="GFY70905.1"/>
    <property type="molecule type" value="Genomic_DNA"/>
</dbReference>
<keyword evidence="2" id="KW-1185">Reference proteome</keyword>
<reference evidence="1" key="1">
    <citation type="submission" date="2020-08" db="EMBL/GenBank/DDBJ databases">
        <title>Multicomponent nature underlies the extraordinary mechanical properties of spider dragline silk.</title>
        <authorList>
            <person name="Kono N."/>
            <person name="Nakamura H."/>
            <person name="Mori M."/>
            <person name="Yoshida Y."/>
            <person name="Ohtoshi R."/>
            <person name="Malay A.D."/>
            <person name="Moran D.A.P."/>
            <person name="Tomita M."/>
            <person name="Numata K."/>
            <person name="Arakawa K."/>
        </authorList>
    </citation>
    <scope>NUCLEOTIDE SEQUENCE</scope>
</reference>